<dbReference type="Proteomes" id="UP000789405">
    <property type="component" value="Unassembled WGS sequence"/>
</dbReference>
<dbReference type="EMBL" id="CAJVPY010005146">
    <property type="protein sequence ID" value="CAG8636549.1"/>
    <property type="molecule type" value="Genomic_DNA"/>
</dbReference>
<gene>
    <name evidence="2" type="ORF">DERYTH_LOCUS9428</name>
</gene>
<evidence type="ECO:0000313" key="3">
    <source>
        <dbReference type="Proteomes" id="UP000789405"/>
    </source>
</evidence>
<feature type="region of interest" description="Disordered" evidence="1">
    <location>
        <begin position="1"/>
        <end position="24"/>
    </location>
</feature>
<keyword evidence="3" id="KW-1185">Reference proteome</keyword>
<reference evidence="2" key="1">
    <citation type="submission" date="2021-06" db="EMBL/GenBank/DDBJ databases">
        <authorList>
            <person name="Kallberg Y."/>
            <person name="Tangrot J."/>
            <person name="Rosling A."/>
        </authorList>
    </citation>
    <scope>NUCLEOTIDE SEQUENCE</scope>
    <source>
        <strain evidence="2">MA453B</strain>
    </source>
</reference>
<feature type="compositionally biased region" description="Basic and acidic residues" evidence="1">
    <location>
        <begin position="1"/>
        <end position="18"/>
    </location>
</feature>
<dbReference type="AlphaFoldDB" id="A0A9N9DFL4"/>
<name>A0A9N9DFL4_9GLOM</name>
<comment type="caution">
    <text evidence="2">The sequence shown here is derived from an EMBL/GenBank/DDBJ whole genome shotgun (WGS) entry which is preliminary data.</text>
</comment>
<protein>
    <submittedName>
        <fullName evidence="2">14565_t:CDS:1</fullName>
    </submittedName>
</protein>
<accession>A0A9N9DFL4</accession>
<proteinExistence type="predicted"/>
<evidence type="ECO:0000256" key="1">
    <source>
        <dbReference type="SAM" id="MobiDB-lite"/>
    </source>
</evidence>
<dbReference type="OrthoDB" id="2440722at2759"/>
<evidence type="ECO:0000313" key="2">
    <source>
        <dbReference type="EMBL" id="CAG8636549.1"/>
    </source>
</evidence>
<sequence length="131" mass="14872">MPETSEPKESELDNKLQDETTNNNDDVSLLLEDLSAETSLVIQELSNNIEEYIQMIDQPVTTENILTDEEIIEIVMDEFCDNETDDNDDNEELPPPPITIMEAIEALKKVIRYQESLDVGKGFNENGLIIL</sequence>
<organism evidence="2 3">
    <name type="scientific">Dentiscutata erythropus</name>
    <dbReference type="NCBI Taxonomy" id="1348616"/>
    <lineage>
        <taxon>Eukaryota</taxon>
        <taxon>Fungi</taxon>
        <taxon>Fungi incertae sedis</taxon>
        <taxon>Mucoromycota</taxon>
        <taxon>Glomeromycotina</taxon>
        <taxon>Glomeromycetes</taxon>
        <taxon>Diversisporales</taxon>
        <taxon>Gigasporaceae</taxon>
        <taxon>Dentiscutata</taxon>
    </lineage>
</organism>